<evidence type="ECO:0000256" key="1">
    <source>
        <dbReference type="ARBA" id="ARBA00022448"/>
    </source>
</evidence>
<evidence type="ECO:0000313" key="5">
    <source>
        <dbReference type="EMBL" id="MDX8420180.1"/>
    </source>
</evidence>
<proteinExistence type="predicted"/>
<keyword evidence="2" id="KW-0547">Nucleotide-binding</keyword>
<sequence length="261" mass="28717">MKLMIKDGSFAYEKDHPILRNIHFSAESGQIVSILGPNGAGKTTLLKCILGFLKWQGKVLLDDKPADQLHARQFWQTFAYVPQAHSQAFPYTVKETVLLGRSMYLGMFASPGKTDEAEAEKAMEMAGITHLAGKSCGQISGGELQLVLIARALAANPKILVLDEPETGLDLSNQLVIMRLLQKLAHEKGLLIVFNTHYPDHALSISDQTLLLHKDGRALYGPVGEILTKENMEEAFGVRVVIAHASQDGKEYQAMIPTNIR</sequence>
<keyword evidence="6" id="KW-1185">Reference proteome</keyword>
<dbReference type="SUPFAM" id="SSF52540">
    <property type="entry name" value="P-loop containing nucleoside triphosphate hydrolases"/>
    <property type="match status" value="1"/>
</dbReference>
<dbReference type="GO" id="GO:0016887">
    <property type="term" value="F:ATP hydrolysis activity"/>
    <property type="evidence" value="ECO:0007669"/>
    <property type="project" value="InterPro"/>
</dbReference>
<name>A0AB35U972_9FIRM</name>
<gene>
    <name evidence="5" type="ORF">MOZ60_08750</name>
</gene>
<dbReference type="InterPro" id="IPR017871">
    <property type="entry name" value="ABC_transporter-like_CS"/>
</dbReference>
<keyword evidence="3 5" id="KW-0067">ATP-binding</keyword>
<dbReference type="PANTHER" id="PTHR42734">
    <property type="entry name" value="METAL TRANSPORT SYSTEM ATP-BINDING PROTEIN TM_0124-RELATED"/>
    <property type="match status" value="1"/>
</dbReference>
<reference evidence="5 6" key="1">
    <citation type="submission" date="2022-03" db="EMBL/GenBank/DDBJ databases">
        <title>Novel taxa within the pig intestine.</title>
        <authorList>
            <person name="Wylensek D."/>
            <person name="Bishof K."/>
            <person name="Afrizal A."/>
            <person name="Clavel T."/>
        </authorList>
    </citation>
    <scope>NUCLEOTIDE SEQUENCE [LARGE SCALE GENOMIC DNA]</scope>
    <source>
        <strain evidence="5 6">CLA-KB-P133</strain>
    </source>
</reference>
<dbReference type="PROSITE" id="PS50893">
    <property type="entry name" value="ABC_TRANSPORTER_2"/>
    <property type="match status" value="1"/>
</dbReference>
<dbReference type="FunFam" id="3.40.50.300:FF:000134">
    <property type="entry name" value="Iron-enterobactin ABC transporter ATP-binding protein"/>
    <property type="match status" value="1"/>
</dbReference>
<comment type="caution">
    <text evidence="5">The sequence shown here is derived from an EMBL/GenBank/DDBJ whole genome shotgun (WGS) entry which is preliminary data.</text>
</comment>
<dbReference type="Gene3D" id="3.40.50.300">
    <property type="entry name" value="P-loop containing nucleotide triphosphate hydrolases"/>
    <property type="match status" value="1"/>
</dbReference>
<evidence type="ECO:0000256" key="2">
    <source>
        <dbReference type="ARBA" id="ARBA00022741"/>
    </source>
</evidence>
<dbReference type="AlphaFoldDB" id="A0AB35U972"/>
<dbReference type="InterPro" id="IPR003439">
    <property type="entry name" value="ABC_transporter-like_ATP-bd"/>
</dbReference>
<accession>A0AB35U972</accession>
<protein>
    <submittedName>
        <fullName evidence="5">ABC transporter ATP-binding protein</fullName>
    </submittedName>
</protein>
<feature type="domain" description="ABC transporter" evidence="4">
    <location>
        <begin position="3"/>
        <end position="239"/>
    </location>
</feature>
<dbReference type="InterPro" id="IPR003593">
    <property type="entry name" value="AAA+_ATPase"/>
</dbReference>
<dbReference type="InterPro" id="IPR027417">
    <property type="entry name" value="P-loop_NTPase"/>
</dbReference>
<dbReference type="GO" id="GO:0005524">
    <property type="term" value="F:ATP binding"/>
    <property type="evidence" value="ECO:0007669"/>
    <property type="project" value="UniProtKB-KW"/>
</dbReference>
<organism evidence="5 6">
    <name type="scientific">Grylomicrobium aquisgranensis</name>
    <dbReference type="NCBI Taxonomy" id="2926318"/>
    <lineage>
        <taxon>Bacteria</taxon>
        <taxon>Bacillati</taxon>
        <taxon>Bacillota</taxon>
        <taxon>Erysipelotrichia</taxon>
        <taxon>Erysipelotrichales</taxon>
        <taxon>Erysipelotrichaceae</taxon>
        <taxon>Grylomicrobium</taxon>
    </lineage>
</organism>
<dbReference type="PROSITE" id="PS00211">
    <property type="entry name" value="ABC_TRANSPORTER_1"/>
    <property type="match status" value="1"/>
</dbReference>
<dbReference type="PANTHER" id="PTHR42734:SF19">
    <property type="entry name" value="IRON COMPOUNDS ABC TRANSPORTER, ATP-BINDING PROTEIN"/>
    <property type="match status" value="1"/>
</dbReference>
<keyword evidence="1" id="KW-0813">Transport</keyword>
<dbReference type="EMBL" id="JALBUR010000025">
    <property type="protein sequence ID" value="MDX8420180.1"/>
    <property type="molecule type" value="Genomic_DNA"/>
</dbReference>
<dbReference type="Proteomes" id="UP001286174">
    <property type="component" value="Unassembled WGS sequence"/>
</dbReference>
<dbReference type="SMART" id="SM00382">
    <property type="entry name" value="AAA"/>
    <property type="match status" value="1"/>
</dbReference>
<dbReference type="Pfam" id="PF00005">
    <property type="entry name" value="ABC_tran"/>
    <property type="match status" value="1"/>
</dbReference>
<evidence type="ECO:0000256" key="3">
    <source>
        <dbReference type="ARBA" id="ARBA00022840"/>
    </source>
</evidence>
<dbReference type="InterPro" id="IPR050153">
    <property type="entry name" value="Metal_Ion_Import_ABC"/>
</dbReference>
<dbReference type="RefSeq" id="WP_277634603.1">
    <property type="nucleotide sequence ID" value="NZ_JALBUR010000025.1"/>
</dbReference>
<evidence type="ECO:0000259" key="4">
    <source>
        <dbReference type="PROSITE" id="PS50893"/>
    </source>
</evidence>
<evidence type="ECO:0000313" key="6">
    <source>
        <dbReference type="Proteomes" id="UP001286174"/>
    </source>
</evidence>